<keyword evidence="4" id="KW-1185">Reference proteome</keyword>
<evidence type="ECO:0000313" key="4">
    <source>
        <dbReference type="Proteomes" id="UP001162131"/>
    </source>
</evidence>
<evidence type="ECO:0000313" key="3">
    <source>
        <dbReference type="EMBL" id="CAG9315337.1"/>
    </source>
</evidence>
<feature type="region of interest" description="Disordered" evidence="2">
    <location>
        <begin position="335"/>
        <end position="356"/>
    </location>
</feature>
<evidence type="ECO:0000256" key="1">
    <source>
        <dbReference type="SAM" id="Coils"/>
    </source>
</evidence>
<protein>
    <submittedName>
        <fullName evidence="3">Uncharacterized protein</fullName>
    </submittedName>
</protein>
<feature type="compositionally biased region" description="Basic and acidic residues" evidence="2">
    <location>
        <begin position="11"/>
        <end position="20"/>
    </location>
</feature>
<dbReference type="AlphaFoldDB" id="A0AAU9IQ40"/>
<feature type="compositionally biased region" description="Basic and acidic residues" evidence="2">
    <location>
        <begin position="396"/>
        <end position="410"/>
    </location>
</feature>
<feature type="compositionally biased region" description="Polar residues" evidence="2">
    <location>
        <begin position="433"/>
        <end position="449"/>
    </location>
</feature>
<evidence type="ECO:0000256" key="2">
    <source>
        <dbReference type="SAM" id="MobiDB-lite"/>
    </source>
</evidence>
<gene>
    <name evidence="3" type="ORF">BSTOLATCC_MIC13110</name>
</gene>
<sequence>MKANSQLNHPFRNEIDDGSIHKATKSTMKLKNELKECTIMNKDLISKIQEDFRQSENLITKLKDEKNKLKDALADTLHKKDELYSKMLEYREELTREKRKNQDLLGKLGEIEGIKLHIHDLNLIMSSKEQQYENIIKENNTLRAQLAKQEIEATSWKELYEANKVKDSSFTSAANEDNGGWDIDIINVWNVVMRKLHIDSDLYDTFKKNASGLSYFSELLENGKWKEALYRNLCFLNDFLNPQEINSCKSVQTTEINSKPVISHKKQKTPTFVVPEIKSQQIDPEIDLAPIHDQAFPRSDTPEMIIKDREELLQSLAMQNNKLLQLNQQIYDTMSQERSSSTVSKPRSKWSNNSEESLPATKYDIYDEKEYQKINRNIKGIYDHIDNQETGEYLSSDDHKYSKNKNETKKNSRNLNKPYQNQPLKSPKAGQMRIQNSWEASNSSRRGSN</sequence>
<proteinExistence type="predicted"/>
<name>A0AAU9IQ40_9CILI</name>
<dbReference type="Proteomes" id="UP001162131">
    <property type="component" value="Unassembled WGS sequence"/>
</dbReference>
<feature type="coiled-coil region" evidence="1">
    <location>
        <begin position="45"/>
        <end position="152"/>
    </location>
</feature>
<accession>A0AAU9IQ40</accession>
<feature type="region of interest" description="Disordered" evidence="2">
    <location>
        <begin position="392"/>
        <end position="449"/>
    </location>
</feature>
<feature type="region of interest" description="Disordered" evidence="2">
    <location>
        <begin position="1"/>
        <end position="20"/>
    </location>
</feature>
<organism evidence="3 4">
    <name type="scientific">Blepharisma stoltei</name>
    <dbReference type="NCBI Taxonomy" id="1481888"/>
    <lineage>
        <taxon>Eukaryota</taxon>
        <taxon>Sar</taxon>
        <taxon>Alveolata</taxon>
        <taxon>Ciliophora</taxon>
        <taxon>Postciliodesmatophora</taxon>
        <taxon>Heterotrichea</taxon>
        <taxon>Heterotrichida</taxon>
        <taxon>Blepharismidae</taxon>
        <taxon>Blepharisma</taxon>
    </lineage>
</organism>
<comment type="caution">
    <text evidence="3">The sequence shown here is derived from an EMBL/GenBank/DDBJ whole genome shotgun (WGS) entry which is preliminary data.</text>
</comment>
<reference evidence="3" key="1">
    <citation type="submission" date="2021-09" db="EMBL/GenBank/DDBJ databases">
        <authorList>
            <consortium name="AG Swart"/>
            <person name="Singh M."/>
            <person name="Singh A."/>
            <person name="Seah K."/>
            <person name="Emmerich C."/>
        </authorList>
    </citation>
    <scope>NUCLEOTIDE SEQUENCE</scope>
    <source>
        <strain evidence="3">ATCC30299</strain>
    </source>
</reference>
<dbReference type="EMBL" id="CAJZBQ010000013">
    <property type="protein sequence ID" value="CAG9315337.1"/>
    <property type="molecule type" value="Genomic_DNA"/>
</dbReference>
<feature type="compositionally biased region" description="Polar residues" evidence="2">
    <location>
        <begin position="413"/>
        <end position="424"/>
    </location>
</feature>
<keyword evidence="1" id="KW-0175">Coiled coil</keyword>